<organism evidence="4 5">
    <name type="scientific">Candidatus Uhrbacteria bacterium RIFOXYB2_FULL_45_11</name>
    <dbReference type="NCBI Taxonomy" id="1802421"/>
    <lineage>
        <taxon>Bacteria</taxon>
        <taxon>Candidatus Uhriibacteriota</taxon>
    </lineage>
</organism>
<reference evidence="4 5" key="1">
    <citation type="journal article" date="2016" name="Nat. Commun.">
        <title>Thousands of microbial genomes shed light on interconnected biogeochemical processes in an aquifer system.</title>
        <authorList>
            <person name="Anantharaman K."/>
            <person name="Brown C.T."/>
            <person name="Hug L.A."/>
            <person name="Sharon I."/>
            <person name="Castelle C.J."/>
            <person name="Probst A.J."/>
            <person name="Thomas B.C."/>
            <person name="Singh A."/>
            <person name="Wilkins M.J."/>
            <person name="Karaoz U."/>
            <person name="Brodie E.L."/>
            <person name="Williams K.H."/>
            <person name="Hubbard S.S."/>
            <person name="Banfield J.F."/>
        </authorList>
    </citation>
    <scope>NUCLEOTIDE SEQUENCE [LARGE SCALE GENOMIC DNA]</scope>
</reference>
<proteinExistence type="predicted"/>
<sequence>MVTENTFDLVIIGGGIAGLASAINAASEGLSVCVLEGGNEFGGQTSTIKQIRNLVGYPKGISGRELIRLTLAQARVFGVKLRAPYRVKKIRRAPLGELLVETSHGTTFVARAVLITAGVRYRRLGVDEVSSYMGHGVTYGELPNKIRGERVAVIGGGNSAGQAVVALAQKSNCKIYLLVRGSLSDKHMSQYLIDIIRANVHDNIEVLERVEVVGAEGFLKLESVSLRSLDVKSGTVITKIPVARLLISIGSEPHIEWAADQVVVDEKGFIKTGSRVATESIWVEADRKPLPFETTPGVFAAGDVESGSVKRVASSIGAATGAIASILRFLDRR</sequence>
<evidence type="ECO:0000313" key="5">
    <source>
        <dbReference type="Proteomes" id="UP000177331"/>
    </source>
</evidence>
<evidence type="ECO:0000313" key="4">
    <source>
        <dbReference type="EMBL" id="OGL96800.1"/>
    </source>
</evidence>
<evidence type="ECO:0000256" key="1">
    <source>
        <dbReference type="ARBA" id="ARBA00022630"/>
    </source>
</evidence>
<comment type="caution">
    <text evidence="4">The sequence shown here is derived from an EMBL/GenBank/DDBJ whole genome shotgun (WGS) entry which is preliminary data.</text>
</comment>
<protein>
    <recommendedName>
        <fullName evidence="3">FAD/NAD(P)-binding domain-containing protein</fullName>
    </recommendedName>
</protein>
<keyword evidence="2" id="KW-0560">Oxidoreductase</keyword>
<dbReference type="EMBL" id="MGFD01000063">
    <property type="protein sequence ID" value="OGL96800.1"/>
    <property type="molecule type" value="Genomic_DNA"/>
</dbReference>
<gene>
    <name evidence="4" type="ORF">A2318_04085</name>
</gene>
<dbReference type="SUPFAM" id="SSF51905">
    <property type="entry name" value="FAD/NAD(P)-binding domain"/>
    <property type="match status" value="1"/>
</dbReference>
<accession>A0A1F7W213</accession>
<name>A0A1F7W213_9BACT</name>
<dbReference type="InterPro" id="IPR023753">
    <property type="entry name" value="FAD/NAD-binding_dom"/>
</dbReference>
<dbReference type="Proteomes" id="UP000177331">
    <property type="component" value="Unassembled WGS sequence"/>
</dbReference>
<dbReference type="STRING" id="1802421.A2318_04085"/>
<dbReference type="InterPro" id="IPR036188">
    <property type="entry name" value="FAD/NAD-bd_sf"/>
</dbReference>
<dbReference type="AlphaFoldDB" id="A0A1F7W213"/>
<dbReference type="Gene3D" id="3.50.50.60">
    <property type="entry name" value="FAD/NAD(P)-binding domain"/>
    <property type="match status" value="2"/>
</dbReference>
<dbReference type="InterPro" id="IPR050097">
    <property type="entry name" value="Ferredoxin-NADP_redctase_2"/>
</dbReference>
<dbReference type="PANTHER" id="PTHR48105">
    <property type="entry name" value="THIOREDOXIN REDUCTASE 1-RELATED-RELATED"/>
    <property type="match status" value="1"/>
</dbReference>
<feature type="domain" description="FAD/NAD(P)-binding" evidence="3">
    <location>
        <begin position="7"/>
        <end position="315"/>
    </location>
</feature>
<evidence type="ECO:0000259" key="3">
    <source>
        <dbReference type="Pfam" id="PF07992"/>
    </source>
</evidence>
<dbReference type="PRINTS" id="PR00368">
    <property type="entry name" value="FADPNR"/>
</dbReference>
<keyword evidence="1" id="KW-0285">Flavoprotein</keyword>
<dbReference type="PRINTS" id="PR00469">
    <property type="entry name" value="PNDRDTASEII"/>
</dbReference>
<evidence type="ECO:0000256" key="2">
    <source>
        <dbReference type="ARBA" id="ARBA00023002"/>
    </source>
</evidence>
<dbReference type="Pfam" id="PF07992">
    <property type="entry name" value="Pyr_redox_2"/>
    <property type="match status" value="1"/>
</dbReference>
<dbReference type="GO" id="GO:0016491">
    <property type="term" value="F:oxidoreductase activity"/>
    <property type="evidence" value="ECO:0007669"/>
    <property type="project" value="UniProtKB-KW"/>
</dbReference>